<name>A0A6D2KNA8_9BRAS</name>
<comment type="caution">
    <text evidence="1">The sequence shown here is derived from an EMBL/GenBank/DDBJ whole genome shotgun (WGS) entry which is preliminary data.</text>
</comment>
<gene>
    <name evidence="1" type="ORF">MERR_LOCUS45675</name>
</gene>
<protein>
    <submittedName>
        <fullName evidence="1">Uncharacterized protein</fullName>
    </submittedName>
</protein>
<reference evidence="1" key="1">
    <citation type="submission" date="2020-01" db="EMBL/GenBank/DDBJ databases">
        <authorList>
            <person name="Mishra B."/>
        </authorList>
    </citation>
    <scope>NUCLEOTIDE SEQUENCE [LARGE SCALE GENOMIC DNA]</scope>
</reference>
<evidence type="ECO:0000313" key="2">
    <source>
        <dbReference type="Proteomes" id="UP000467841"/>
    </source>
</evidence>
<dbReference type="Proteomes" id="UP000467841">
    <property type="component" value="Unassembled WGS sequence"/>
</dbReference>
<keyword evidence="2" id="KW-1185">Reference proteome</keyword>
<sequence>MRVEPCPVSSSVLPAARVPTDAAAKPVCEGEIRIGKNLTDGFVKLHDLNIVRILEAISCGVGGTRERRFVPEIDKATIWRRKRTEMFGKHRKGG</sequence>
<proteinExistence type="predicted"/>
<accession>A0A6D2KNA8</accession>
<evidence type="ECO:0000313" key="1">
    <source>
        <dbReference type="EMBL" id="CAA7058439.1"/>
    </source>
</evidence>
<organism evidence="1 2">
    <name type="scientific">Microthlaspi erraticum</name>
    <dbReference type="NCBI Taxonomy" id="1685480"/>
    <lineage>
        <taxon>Eukaryota</taxon>
        <taxon>Viridiplantae</taxon>
        <taxon>Streptophyta</taxon>
        <taxon>Embryophyta</taxon>
        <taxon>Tracheophyta</taxon>
        <taxon>Spermatophyta</taxon>
        <taxon>Magnoliopsida</taxon>
        <taxon>eudicotyledons</taxon>
        <taxon>Gunneridae</taxon>
        <taxon>Pentapetalae</taxon>
        <taxon>rosids</taxon>
        <taxon>malvids</taxon>
        <taxon>Brassicales</taxon>
        <taxon>Brassicaceae</taxon>
        <taxon>Coluteocarpeae</taxon>
        <taxon>Microthlaspi</taxon>
    </lineage>
</organism>
<dbReference type="EMBL" id="CACVBM020001718">
    <property type="protein sequence ID" value="CAA7058439.1"/>
    <property type="molecule type" value="Genomic_DNA"/>
</dbReference>
<dbReference type="AlphaFoldDB" id="A0A6D2KNA8"/>